<reference evidence="5" key="1">
    <citation type="submission" date="2021-03" db="EMBL/GenBank/DDBJ databases">
        <authorList>
            <person name="Jaffe A."/>
        </authorList>
    </citation>
    <scope>NUCLEOTIDE SEQUENCE</scope>
    <source>
        <strain evidence="5">RIFCSPLOWO2_01_FULL_AR10_48_17</strain>
    </source>
</reference>
<protein>
    <submittedName>
        <fullName evidence="5">LamG domain-containing protein</fullName>
    </submittedName>
</protein>
<name>A0A8T4LEL8_9ARCH</name>
<dbReference type="SMART" id="SM00560">
    <property type="entry name" value="LamGL"/>
    <property type="match status" value="1"/>
</dbReference>
<feature type="transmembrane region" description="Helical" evidence="3">
    <location>
        <begin position="25"/>
        <end position="44"/>
    </location>
</feature>
<keyword evidence="3" id="KW-0472">Membrane</keyword>
<evidence type="ECO:0000256" key="2">
    <source>
        <dbReference type="ARBA" id="ARBA00023157"/>
    </source>
</evidence>
<proteinExistence type="predicted"/>
<sequence>MSYSKRPGNGKKKQPPIMTLSQDQLFSLGVTFLVVLVFFAGLLLPKNHATLVFNGEDTQVTIFHQPEYSTPTTGELTVSAWMRPETLEFSKSEGSGYVYWLGKGEKDDFEWTFRMYSQSNTELRDNRISFYVFNKSGGLGVGAYFQEPVTPNEWIHVVATVDRSNVSIYKNGLWKNTQDHTQNVVLETGASPVRIGTRNERSFFKGNIKDVAIYNRKLRSDEVMRLFQQPENIPQNGLVGYWRLNEGIGFIANDSGSPQNSGTITNPTWIEP</sequence>
<keyword evidence="1" id="KW-0732">Signal</keyword>
<dbReference type="SUPFAM" id="SSF49899">
    <property type="entry name" value="Concanavalin A-like lectins/glucanases"/>
    <property type="match status" value="1"/>
</dbReference>
<evidence type="ECO:0000259" key="4">
    <source>
        <dbReference type="SMART" id="SM00560"/>
    </source>
</evidence>
<feature type="domain" description="LamG-like jellyroll fold" evidence="4">
    <location>
        <begin position="74"/>
        <end position="221"/>
    </location>
</feature>
<comment type="caution">
    <text evidence="5">The sequence shown here is derived from an EMBL/GenBank/DDBJ whole genome shotgun (WGS) entry which is preliminary data.</text>
</comment>
<reference evidence="5" key="2">
    <citation type="submission" date="2021-05" db="EMBL/GenBank/DDBJ databases">
        <title>Protein family content uncovers lineage relationships and bacterial pathway maintenance mechanisms in DPANN archaea.</title>
        <authorList>
            <person name="Castelle C.J."/>
            <person name="Meheust R."/>
            <person name="Jaffe A.L."/>
            <person name="Seitz K."/>
            <person name="Gong X."/>
            <person name="Baker B.J."/>
            <person name="Banfield J.F."/>
        </authorList>
    </citation>
    <scope>NUCLEOTIDE SEQUENCE</scope>
    <source>
        <strain evidence="5">RIFCSPLOWO2_01_FULL_AR10_48_17</strain>
    </source>
</reference>
<evidence type="ECO:0000256" key="1">
    <source>
        <dbReference type="ARBA" id="ARBA00022729"/>
    </source>
</evidence>
<keyword evidence="3" id="KW-0812">Transmembrane</keyword>
<evidence type="ECO:0000313" key="6">
    <source>
        <dbReference type="Proteomes" id="UP000675968"/>
    </source>
</evidence>
<dbReference type="EMBL" id="JAGVWC010000010">
    <property type="protein sequence ID" value="MBS3061735.1"/>
    <property type="molecule type" value="Genomic_DNA"/>
</dbReference>
<evidence type="ECO:0000256" key="3">
    <source>
        <dbReference type="SAM" id="Phobius"/>
    </source>
</evidence>
<gene>
    <name evidence="5" type="ORF">J4215_04090</name>
</gene>
<evidence type="ECO:0000313" key="5">
    <source>
        <dbReference type="EMBL" id="MBS3061735.1"/>
    </source>
</evidence>
<dbReference type="InterPro" id="IPR013320">
    <property type="entry name" value="ConA-like_dom_sf"/>
</dbReference>
<dbReference type="InterPro" id="IPR006558">
    <property type="entry name" value="LamG-like"/>
</dbReference>
<dbReference type="Proteomes" id="UP000675968">
    <property type="component" value="Unassembled WGS sequence"/>
</dbReference>
<accession>A0A8T4LEL8</accession>
<keyword evidence="3" id="KW-1133">Transmembrane helix</keyword>
<dbReference type="Gene3D" id="2.60.120.200">
    <property type="match status" value="1"/>
</dbReference>
<dbReference type="AlphaFoldDB" id="A0A8T4LEL8"/>
<keyword evidence="2" id="KW-1015">Disulfide bond</keyword>
<organism evidence="5 6">
    <name type="scientific">Candidatus Iainarchaeum sp</name>
    <dbReference type="NCBI Taxonomy" id="3101447"/>
    <lineage>
        <taxon>Archaea</taxon>
        <taxon>Candidatus Iainarchaeota</taxon>
        <taxon>Candidatus Iainarchaeia</taxon>
        <taxon>Candidatus Iainarchaeales</taxon>
        <taxon>Candidatus Iainarchaeaceae</taxon>
        <taxon>Candidatus Iainarchaeum</taxon>
    </lineage>
</organism>
<dbReference type="Pfam" id="PF13385">
    <property type="entry name" value="Laminin_G_3"/>
    <property type="match status" value="1"/>
</dbReference>